<name>A0A6S7GRJ4_PARCT</name>
<dbReference type="EMBL" id="CACRXK020002450">
    <property type="protein sequence ID" value="CAB3994383.1"/>
    <property type="molecule type" value="Genomic_DNA"/>
</dbReference>
<dbReference type="SMART" id="SM00353">
    <property type="entry name" value="HLH"/>
    <property type="match status" value="1"/>
</dbReference>
<gene>
    <name evidence="7" type="ORF">PACLA_8A029722</name>
</gene>
<dbReference type="FunFam" id="4.10.280.10:FF:000009">
    <property type="entry name" value="Transcription factor HES-1"/>
    <property type="match status" value="1"/>
</dbReference>
<dbReference type="GO" id="GO:0006355">
    <property type="term" value="P:regulation of DNA-templated transcription"/>
    <property type="evidence" value="ECO:0007669"/>
    <property type="project" value="InterPro"/>
</dbReference>
<dbReference type="Proteomes" id="UP001152795">
    <property type="component" value="Unassembled WGS sequence"/>
</dbReference>
<evidence type="ECO:0000256" key="6">
    <source>
        <dbReference type="SAM" id="MobiDB-lite"/>
    </source>
</evidence>
<accession>A0A6S7GRJ4</accession>
<dbReference type="GO" id="GO:0003677">
    <property type="term" value="F:DNA binding"/>
    <property type="evidence" value="ECO:0007669"/>
    <property type="project" value="UniProtKB-KW"/>
</dbReference>
<evidence type="ECO:0000256" key="5">
    <source>
        <dbReference type="ARBA" id="ARBA00023242"/>
    </source>
</evidence>
<dbReference type="InterPro" id="IPR003650">
    <property type="entry name" value="Orange_dom"/>
</dbReference>
<dbReference type="PROSITE" id="PS50888">
    <property type="entry name" value="BHLH"/>
    <property type="match status" value="1"/>
</dbReference>
<dbReference type="Gene3D" id="6.10.250.980">
    <property type="match status" value="1"/>
</dbReference>
<organism evidence="7 8">
    <name type="scientific">Paramuricea clavata</name>
    <name type="common">Red gorgonian</name>
    <name type="synonym">Violescent sea-whip</name>
    <dbReference type="NCBI Taxonomy" id="317549"/>
    <lineage>
        <taxon>Eukaryota</taxon>
        <taxon>Metazoa</taxon>
        <taxon>Cnidaria</taxon>
        <taxon>Anthozoa</taxon>
        <taxon>Octocorallia</taxon>
        <taxon>Malacalcyonacea</taxon>
        <taxon>Plexauridae</taxon>
        <taxon>Paramuricea</taxon>
    </lineage>
</organism>
<comment type="subcellular location">
    <subcellularLocation>
        <location evidence="1">Nucleus</location>
    </subcellularLocation>
</comment>
<keyword evidence="4" id="KW-0804">Transcription</keyword>
<keyword evidence="3" id="KW-0238">DNA-binding</keyword>
<keyword evidence="8" id="KW-1185">Reference proteome</keyword>
<dbReference type="PROSITE" id="PS51054">
    <property type="entry name" value="ORANGE"/>
    <property type="match status" value="1"/>
</dbReference>
<dbReference type="InterPro" id="IPR050370">
    <property type="entry name" value="HES_HEY"/>
</dbReference>
<dbReference type="SUPFAM" id="SSF158457">
    <property type="entry name" value="Orange domain-like"/>
    <property type="match status" value="1"/>
</dbReference>
<feature type="region of interest" description="Disordered" evidence="6">
    <location>
        <begin position="1"/>
        <end position="28"/>
    </location>
</feature>
<dbReference type="Gene3D" id="4.10.280.10">
    <property type="entry name" value="Helix-loop-helix DNA-binding domain"/>
    <property type="match status" value="1"/>
</dbReference>
<proteinExistence type="predicted"/>
<dbReference type="PANTHER" id="PTHR10985">
    <property type="entry name" value="BASIC HELIX-LOOP-HELIX TRANSCRIPTION FACTOR, HES-RELATED"/>
    <property type="match status" value="1"/>
</dbReference>
<protein>
    <submittedName>
        <fullName evidence="7">Transcription factor HES-4-like</fullName>
    </submittedName>
</protein>
<evidence type="ECO:0000256" key="2">
    <source>
        <dbReference type="ARBA" id="ARBA00023015"/>
    </source>
</evidence>
<reference evidence="7" key="1">
    <citation type="submission" date="2020-04" db="EMBL/GenBank/DDBJ databases">
        <authorList>
            <person name="Alioto T."/>
            <person name="Alioto T."/>
            <person name="Gomez Garrido J."/>
        </authorList>
    </citation>
    <scope>NUCLEOTIDE SEQUENCE</scope>
    <source>
        <strain evidence="7">A484AB</strain>
    </source>
</reference>
<dbReference type="InterPro" id="IPR011598">
    <property type="entry name" value="bHLH_dom"/>
</dbReference>
<evidence type="ECO:0000313" key="7">
    <source>
        <dbReference type="EMBL" id="CAB3994383.1"/>
    </source>
</evidence>
<dbReference type="GO" id="GO:0005634">
    <property type="term" value="C:nucleus"/>
    <property type="evidence" value="ECO:0007669"/>
    <property type="project" value="UniProtKB-SubCell"/>
</dbReference>
<comment type="caution">
    <text evidence="7">The sequence shown here is derived from an EMBL/GenBank/DDBJ whole genome shotgun (WGS) entry which is preliminary data.</text>
</comment>
<evidence type="ECO:0000256" key="4">
    <source>
        <dbReference type="ARBA" id="ARBA00023163"/>
    </source>
</evidence>
<keyword evidence="5" id="KW-0539">Nucleus</keyword>
<keyword evidence="2" id="KW-0805">Transcription regulation</keyword>
<dbReference type="SMART" id="SM00511">
    <property type="entry name" value="ORANGE"/>
    <property type="match status" value="1"/>
</dbReference>
<sequence length="293" mass="32719">MGIEQGKDATYKGKMAERRKSSKPIMEKRRRERINNSLNELKNLLLESRKKDSTSCCSKLEKADILEMTVQYLKSIRSQQEKASTTTDPMALAHYRAGFNHSAMEIRRFLIDTPDIEVKVRARLLTHLSNSCHAVLSNQASTKQYYPSVYPTSIHQSPEVSTPILKDPSLSTSILSDPSISTITPREPLPYYFNPSLQLMPTPLTNGTLAAVLVPTPNFYTALPQPQILPSQQFKLEPSSPTSTTTHGHELSGKIADTSNNDSVLTSMRQNSTSRTSSQAPEPDDGNVWRPWS</sequence>
<dbReference type="Pfam" id="PF00010">
    <property type="entry name" value="HLH"/>
    <property type="match status" value="1"/>
</dbReference>
<dbReference type="Pfam" id="PF07527">
    <property type="entry name" value="Hairy_orange"/>
    <property type="match status" value="1"/>
</dbReference>
<dbReference type="InterPro" id="IPR036638">
    <property type="entry name" value="HLH_DNA-bd_sf"/>
</dbReference>
<dbReference type="AlphaFoldDB" id="A0A6S7GRJ4"/>
<dbReference type="SUPFAM" id="SSF47459">
    <property type="entry name" value="HLH, helix-loop-helix DNA-binding domain"/>
    <property type="match status" value="1"/>
</dbReference>
<feature type="region of interest" description="Disordered" evidence="6">
    <location>
        <begin position="234"/>
        <end position="293"/>
    </location>
</feature>
<evidence type="ECO:0000256" key="1">
    <source>
        <dbReference type="ARBA" id="ARBA00004123"/>
    </source>
</evidence>
<dbReference type="OrthoDB" id="6085656at2759"/>
<feature type="compositionally biased region" description="Polar residues" evidence="6">
    <location>
        <begin position="257"/>
        <end position="280"/>
    </location>
</feature>
<evidence type="ECO:0000313" key="8">
    <source>
        <dbReference type="Proteomes" id="UP001152795"/>
    </source>
</evidence>
<dbReference type="GO" id="GO:0046983">
    <property type="term" value="F:protein dimerization activity"/>
    <property type="evidence" value="ECO:0007669"/>
    <property type="project" value="InterPro"/>
</dbReference>
<evidence type="ECO:0000256" key="3">
    <source>
        <dbReference type="ARBA" id="ARBA00023125"/>
    </source>
</evidence>